<dbReference type="RefSeq" id="WP_013823456.1">
    <property type="nucleotide sequence ID" value="NC_015573.1"/>
</dbReference>
<name>A0AAU8PCY6_DESK7</name>
<organism evidence="1 2">
    <name type="scientific">Desulfofundulus kuznetsovii (strain DSM 6115 / VKM B-1805 / 17)</name>
    <name type="common">Desulfotomaculum kuznetsovii</name>
    <dbReference type="NCBI Taxonomy" id="760568"/>
    <lineage>
        <taxon>Bacteria</taxon>
        <taxon>Bacillati</taxon>
        <taxon>Bacillota</taxon>
        <taxon>Clostridia</taxon>
        <taxon>Eubacteriales</taxon>
        <taxon>Peptococcaceae</taxon>
        <taxon>Desulfofundulus</taxon>
    </lineage>
</organism>
<accession>A0AAU8PCY6</accession>
<evidence type="ECO:0000313" key="2">
    <source>
        <dbReference type="Proteomes" id="UP000009229"/>
    </source>
</evidence>
<dbReference type="Proteomes" id="UP000009229">
    <property type="component" value="Chromosome"/>
</dbReference>
<evidence type="ECO:0000313" key="1">
    <source>
        <dbReference type="EMBL" id="AEG15945.1"/>
    </source>
</evidence>
<protein>
    <submittedName>
        <fullName evidence="1">Uncharacterized protein</fullName>
    </submittedName>
</protein>
<reference evidence="2" key="1">
    <citation type="submission" date="2011-05" db="EMBL/GenBank/DDBJ databases">
        <title>Complete sequence of Desulfotomaculum kuznetsovii DSM 6115.</title>
        <authorList>
            <person name="Lucas S."/>
            <person name="Han J."/>
            <person name="Lapidus A."/>
            <person name="Cheng J.-F."/>
            <person name="Goodwin L."/>
            <person name="Pitluck S."/>
            <person name="Peters L."/>
            <person name="Mikhailova N."/>
            <person name="Lu M."/>
            <person name="Saunders E."/>
            <person name="Han C."/>
            <person name="Tapia R."/>
            <person name="Land M."/>
            <person name="Hauser L."/>
            <person name="Kyrpides N."/>
            <person name="Ivanova N."/>
            <person name="Pagani I."/>
            <person name="Nazina T."/>
            <person name="Ivanova A."/>
            <person name="Parshina S."/>
            <person name="Kuever J."/>
            <person name="Muyzer G."/>
            <person name="Plugge C."/>
            <person name="Stams A."/>
            <person name="Woyke T."/>
        </authorList>
    </citation>
    <scope>NUCLEOTIDE SEQUENCE [LARGE SCALE GENOMIC DNA]</scope>
    <source>
        <strain evidence="2">DSM 6115 / VKM B-1805 / 17</strain>
    </source>
</reference>
<keyword evidence="2" id="KW-1185">Reference proteome</keyword>
<dbReference type="KEGG" id="dku:Desku_2411"/>
<dbReference type="AlphaFoldDB" id="A0AAU8PCY6"/>
<gene>
    <name evidence="1" type="ordered locus">Desku_2411</name>
</gene>
<sequence>MMEVQASLHDNRWPVKIHPLRAPGNYVITGRGTEMWIAVRPSGGIGGGSHLIAVINFNRCGCLDADKWSAADVQQYIGIENPVDAATLAAALDVILGRKQENGVAGTTWKKPYGRYKWQ</sequence>
<proteinExistence type="predicted"/>
<dbReference type="EMBL" id="CP002770">
    <property type="protein sequence ID" value="AEG15945.1"/>
    <property type="molecule type" value="Genomic_DNA"/>
</dbReference>